<dbReference type="eggNOG" id="COG1357">
    <property type="taxonomic scope" value="Bacteria"/>
</dbReference>
<keyword evidence="2" id="KW-1185">Reference proteome</keyword>
<evidence type="ECO:0000313" key="2">
    <source>
        <dbReference type="Proteomes" id="UP000051820"/>
    </source>
</evidence>
<dbReference type="STRING" id="1423807.FD16_GL001468"/>
<proteinExistence type="predicted"/>
<evidence type="ECO:0008006" key="3">
    <source>
        <dbReference type="Google" id="ProtNLM"/>
    </source>
</evidence>
<dbReference type="SUPFAM" id="SSF141571">
    <property type="entry name" value="Pentapeptide repeat-like"/>
    <property type="match status" value="1"/>
</dbReference>
<protein>
    <recommendedName>
        <fullName evidence="3">Pentapeptide repeat-containing protein</fullName>
    </recommendedName>
</protein>
<dbReference type="InterPro" id="IPR001646">
    <property type="entry name" value="5peptide_repeat"/>
</dbReference>
<reference evidence="1 2" key="1">
    <citation type="journal article" date="2015" name="Genome Announc.">
        <title>Expanding the biotechnology potential of lactobacilli through comparative genomics of 213 strains and associated genera.</title>
        <authorList>
            <person name="Sun Z."/>
            <person name="Harris H.M."/>
            <person name="McCann A."/>
            <person name="Guo C."/>
            <person name="Argimon S."/>
            <person name="Zhang W."/>
            <person name="Yang X."/>
            <person name="Jeffery I.B."/>
            <person name="Cooney J.C."/>
            <person name="Kagawa T.F."/>
            <person name="Liu W."/>
            <person name="Song Y."/>
            <person name="Salvetti E."/>
            <person name="Wrobel A."/>
            <person name="Rasinkangas P."/>
            <person name="Parkhill J."/>
            <person name="Rea M.C."/>
            <person name="O'Sullivan O."/>
            <person name="Ritari J."/>
            <person name="Douillard F.P."/>
            <person name="Paul Ross R."/>
            <person name="Yang R."/>
            <person name="Briner A.E."/>
            <person name="Felis G.E."/>
            <person name="de Vos W.M."/>
            <person name="Barrangou R."/>
            <person name="Klaenhammer T.R."/>
            <person name="Caufield P.W."/>
            <person name="Cui Y."/>
            <person name="Zhang H."/>
            <person name="O'Toole P.W."/>
        </authorList>
    </citation>
    <scope>NUCLEOTIDE SEQUENCE [LARGE SCALE GENOMIC DNA]</scope>
    <source>
        <strain evidence="1 2">DSM 5007</strain>
    </source>
</reference>
<dbReference type="PATRIC" id="fig|1423807.3.peg.1498"/>
<accession>A0A0R1VXT1</accession>
<dbReference type="AlphaFoldDB" id="A0A0R1VXT1"/>
<dbReference type="Pfam" id="PF00805">
    <property type="entry name" value="Pentapeptide"/>
    <property type="match status" value="1"/>
</dbReference>
<dbReference type="EMBL" id="AZGF01000031">
    <property type="protein sequence ID" value="KRM10197.1"/>
    <property type="molecule type" value="Genomic_DNA"/>
</dbReference>
<gene>
    <name evidence="1" type="ORF">FD16_GL001468</name>
</gene>
<organism evidence="1 2">
    <name type="scientific">Paucilactobacillus suebicus DSM 5007 = KCTC 3549</name>
    <dbReference type="NCBI Taxonomy" id="1423807"/>
    <lineage>
        <taxon>Bacteria</taxon>
        <taxon>Bacillati</taxon>
        <taxon>Bacillota</taxon>
        <taxon>Bacilli</taxon>
        <taxon>Lactobacillales</taxon>
        <taxon>Lactobacillaceae</taxon>
        <taxon>Paucilactobacillus</taxon>
    </lineage>
</organism>
<name>A0A0R1VXT1_9LACO</name>
<dbReference type="RefSeq" id="WP_010622313.1">
    <property type="nucleotide sequence ID" value="NZ_AZGF01000031.1"/>
</dbReference>
<sequence length="129" mass="14875">MEKEKLQEILDKHVKWLNNELGGVRADLRDADLRCADLRGARLNWANWHEAKNIRVYVAGLQSSRENAQLTYIPSIDVATTGCWQGTWQGTIDRIHSVYADGTRRRKAYDLAIEYIEDQMALDKVEVED</sequence>
<dbReference type="Proteomes" id="UP000051820">
    <property type="component" value="Unassembled WGS sequence"/>
</dbReference>
<evidence type="ECO:0000313" key="1">
    <source>
        <dbReference type="EMBL" id="KRM10197.1"/>
    </source>
</evidence>
<comment type="caution">
    <text evidence="1">The sequence shown here is derived from an EMBL/GenBank/DDBJ whole genome shotgun (WGS) entry which is preliminary data.</text>
</comment>